<organism evidence="1 2">
    <name type="scientific">Dreissena polymorpha</name>
    <name type="common">Zebra mussel</name>
    <name type="synonym">Mytilus polymorpha</name>
    <dbReference type="NCBI Taxonomy" id="45954"/>
    <lineage>
        <taxon>Eukaryota</taxon>
        <taxon>Metazoa</taxon>
        <taxon>Spiralia</taxon>
        <taxon>Lophotrochozoa</taxon>
        <taxon>Mollusca</taxon>
        <taxon>Bivalvia</taxon>
        <taxon>Autobranchia</taxon>
        <taxon>Heteroconchia</taxon>
        <taxon>Euheterodonta</taxon>
        <taxon>Imparidentia</taxon>
        <taxon>Neoheterodontei</taxon>
        <taxon>Myida</taxon>
        <taxon>Dreissenoidea</taxon>
        <taxon>Dreissenidae</taxon>
        <taxon>Dreissena</taxon>
    </lineage>
</organism>
<dbReference type="AlphaFoldDB" id="A0A9D4GED9"/>
<evidence type="ECO:0000313" key="1">
    <source>
        <dbReference type="EMBL" id="KAH3813435.1"/>
    </source>
</evidence>
<reference evidence="1" key="1">
    <citation type="journal article" date="2019" name="bioRxiv">
        <title>The Genome of the Zebra Mussel, Dreissena polymorpha: A Resource for Invasive Species Research.</title>
        <authorList>
            <person name="McCartney M.A."/>
            <person name="Auch B."/>
            <person name="Kono T."/>
            <person name="Mallez S."/>
            <person name="Zhang Y."/>
            <person name="Obille A."/>
            <person name="Becker A."/>
            <person name="Abrahante J.E."/>
            <person name="Garbe J."/>
            <person name="Badalamenti J.P."/>
            <person name="Herman A."/>
            <person name="Mangelson H."/>
            <person name="Liachko I."/>
            <person name="Sullivan S."/>
            <person name="Sone E.D."/>
            <person name="Koren S."/>
            <person name="Silverstein K.A.T."/>
            <person name="Beckman K.B."/>
            <person name="Gohl D.M."/>
        </authorList>
    </citation>
    <scope>NUCLEOTIDE SEQUENCE</scope>
    <source>
        <strain evidence="1">Duluth1</strain>
        <tissue evidence="1">Whole animal</tissue>
    </source>
</reference>
<gene>
    <name evidence="1" type="ORF">DPMN_141892</name>
</gene>
<comment type="caution">
    <text evidence="1">The sequence shown here is derived from an EMBL/GenBank/DDBJ whole genome shotgun (WGS) entry which is preliminary data.</text>
</comment>
<proteinExistence type="predicted"/>
<reference evidence="1" key="2">
    <citation type="submission" date="2020-11" db="EMBL/GenBank/DDBJ databases">
        <authorList>
            <person name="McCartney M.A."/>
            <person name="Auch B."/>
            <person name="Kono T."/>
            <person name="Mallez S."/>
            <person name="Becker A."/>
            <person name="Gohl D.M."/>
            <person name="Silverstein K.A.T."/>
            <person name="Koren S."/>
            <person name="Bechman K.B."/>
            <person name="Herman A."/>
            <person name="Abrahante J.E."/>
            <person name="Garbe J."/>
        </authorList>
    </citation>
    <scope>NUCLEOTIDE SEQUENCE</scope>
    <source>
        <strain evidence="1">Duluth1</strain>
        <tissue evidence="1">Whole animal</tissue>
    </source>
</reference>
<name>A0A9D4GED9_DREPO</name>
<keyword evidence="2" id="KW-1185">Reference proteome</keyword>
<dbReference type="EMBL" id="JAIWYP010000006">
    <property type="protein sequence ID" value="KAH3813435.1"/>
    <property type="molecule type" value="Genomic_DNA"/>
</dbReference>
<sequence length="109" mass="12483">MIIFNVTSSFPRRRRTNLKLEVARQRPTCIPTPHRCYIKGNFGWARPMLAGRPRVGTGAMHMNRCRNEHVILKGNFGYGLCRRDPEGAPGLVMGPCIVEMYRIVIRDVE</sequence>
<dbReference type="Proteomes" id="UP000828390">
    <property type="component" value="Unassembled WGS sequence"/>
</dbReference>
<accession>A0A9D4GED9</accession>
<evidence type="ECO:0000313" key="2">
    <source>
        <dbReference type="Proteomes" id="UP000828390"/>
    </source>
</evidence>
<protein>
    <submittedName>
        <fullName evidence="1">Uncharacterized protein</fullName>
    </submittedName>
</protein>